<dbReference type="InterPro" id="IPR006600">
    <property type="entry name" value="HTH_CenpB_DNA-bd_dom"/>
</dbReference>
<keyword evidence="1" id="KW-0238">DNA-binding</keyword>
<dbReference type="InterPro" id="IPR004875">
    <property type="entry name" value="DDE_SF_endonuclease_dom"/>
</dbReference>
<dbReference type="Pfam" id="PF03221">
    <property type="entry name" value="HTH_Tnp_Tc5"/>
    <property type="match status" value="1"/>
</dbReference>
<evidence type="ECO:0000256" key="1">
    <source>
        <dbReference type="ARBA" id="ARBA00023125"/>
    </source>
</evidence>
<keyword evidence="5" id="KW-1185">Reference proteome</keyword>
<proteinExistence type="predicted"/>
<accession>A0AAD5B030</accession>
<dbReference type="PANTHER" id="PTHR19303:SF73">
    <property type="entry name" value="PROTEIN PDC2"/>
    <property type="match status" value="1"/>
</dbReference>
<comment type="caution">
    <text evidence="4">The sequence shown here is derived from an EMBL/GenBank/DDBJ whole genome shotgun (WGS) entry which is preliminary data.</text>
</comment>
<dbReference type="GO" id="GO:0003677">
    <property type="term" value="F:DNA binding"/>
    <property type="evidence" value="ECO:0007669"/>
    <property type="project" value="UniProtKB-KW"/>
</dbReference>
<dbReference type="InterPro" id="IPR050863">
    <property type="entry name" value="CenT-Element_Derived"/>
</dbReference>
<feature type="domain" description="HTH CENPB-type" evidence="3">
    <location>
        <begin position="1"/>
        <end position="36"/>
    </location>
</feature>
<evidence type="ECO:0000259" key="3">
    <source>
        <dbReference type="PROSITE" id="PS51253"/>
    </source>
</evidence>
<evidence type="ECO:0000313" key="4">
    <source>
        <dbReference type="EMBL" id="KAI5626056.1"/>
    </source>
</evidence>
<dbReference type="PROSITE" id="PS51253">
    <property type="entry name" value="HTH_CENPB"/>
    <property type="match status" value="1"/>
</dbReference>
<dbReference type="Gene3D" id="1.10.10.60">
    <property type="entry name" value="Homeodomain-like"/>
    <property type="match status" value="1"/>
</dbReference>
<feature type="region of interest" description="Disordered" evidence="2">
    <location>
        <begin position="329"/>
        <end position="353"/>
    </location>
</feature>
<dbReference type="EMBL" id="MU551535">
    <property type="protein sequence ID" value="KAI5626056.1"/>
    <property type="molecule type" value="Genomic_DNA"/>
</dbReference>
<sequence>MEKASILAAKLGHPDFKACQGWLDRFKKRHNIVFKANCGESAAVQREKWLKTQMRRILDTYEIRNIFNADETAVFWKCLPDKTKAFRGEACHGGKNSKDRLTVLVATNMDGSQKLPLYVIGKSKKPRCFKQPKGLRCDYDSQPSASITGDLFSAWVKKWDRKFQAEKRKVALIVDNCRAYPDIPGLKAITIFYPPPNTTGKLQPVDQGIIQVLKVHYRKMLMRQYLLHDKKKKTQYTPSLLDAINFLRSAWNDVKKETISNCWMHCVIPDIPEQLAEVAEKSSIADAILKEEAQELAITVQEFRDYIEIDKGVVTRGAITDDEIVSSVQSAQASTSARENHEEDADEDSKPIPSAVEVVEMLQKIRRYGSFVGDETVLDSINNIEACVFKQHRRV</sequence>
<organism evidence="4 5">
    <name type="scientific">Silurus asotus</name>
    <name type="common">Amur catfish</name>
    <name type="synonym">Parasilurus asotus</name>
    <dbReference type="NCBI Taxonomy" id="30991"/>
    <lineage>
        <taxon>Eukaryota</taxon>
        <taxon>Metazoa</taxon>
        <taxon>Chordata</taxon>
        <taxon>Craniata</taxon>
        <taxon>Vertebrata</taxon>
        <taxon>Euteleostomi</taxon>
        <taxon>Actinopterygii</taxon>
        <taxon>Neopterygii</taxon>
        <taxon>Teleostei</taxon>
        <taxon>Ostariophysi</taxon>
        <taxon>Siluriformes</taxon>
        <taxon>Siluridae</taxon>
        <taxon>Silurus</taxon>
    </lineage>
</organism>
<dbReference type="AlphaFoldDB" id="A0AAD5B030"/>
<dbReference type="PANTHER" id="PTHR19303">
    <property type="entry name" value="TRANSPOSON"/>
    <property type="match status" value="1"/>
</dbReference>
<dbReference type="SUPFAM" id="SSF46689">
    <property type="entry name" value="Homeodomain-like"/>
    <property type="match status" value="1"/>
</dbReference>
<dbReference type="Proteomes" id="UP001205998">
    <property type="component" value="Unassembled WGS sequence"/>
</dbReference>
<name>A0AAD5B030_SILAS</name>
<dbReference type="GO" id="GO:0005634">
    <property type="term" value="C:nucleus"/>
    <property type="evidence" value="ECO:0007669"/>
    <property type="project" value="TreeGrafter"/>
</dbReference>
<evidence type="ECO:0000256" key="2">
    <source>
        <dbReference type="SAM" id="MobiDB-lite"/>
    </source>
</evidence>
<evidence type="ECO:0000313" key="5">
    <source>
        <dbReference type="Proteomes" id="UP001205998"/>
    </source>
</evidence>
<protein>
    <recommendedName>
        <fullName evidence="3">HTH CENPB-type domain-containing protein</fullName>
    </recommendedName>
</protein>
<reference evidence="4" key="1">
    <citation type="submission" date="2018-07" db="EMBL/GenBank/DDBJ databases">
        <title>Comparative genomics of catfishes provides insights into carnivory and benthic adaptation.</title>
        <authorList>
            <person name="Zhang Y."/>
            <person name="Wang D."/>
            <person name="Peng Z."/>
            <person name="Zheng S."/>
            <person name="Shao F."/>
            <person name="Tao W."/>
        </authorList>
    </citation>
    <scope>NUCLEOTIDE SEQUENCE</scope>
    <source>
        <strain evidence="4">Chongqing</strain>
    </source>
</reference>
<gene>
    <name evidence="4" type="ORF">C0J50_14328</name>
</gene>
<dbReference type="InterPro" id="IPR009057">
    <property type="entry name" value="Homeodomain-like_sf"/>
</dbReference>
<dbReference type="Pfam" id="PF03184">
    <property type="entry name" value="DDE_1"/>
    <property type="match status" value="1"/>
</dbReference>